<dbReference type="OrthoDB" id="641808at2759"/>
<evidence type="ECO:0000313" key="2">
    <source>
        <dbReference type="Proteomes" id="UP000323000"/>
    </source>
</evidence>
<accession>A0A5C7GPQ0</accession>
<organism evidence="1 2">
    <name type="scientific">Acer yangbiense</name>
    <dbReference type="NCBI Taxonomy" id="1000413"/>
    <lineage>
        <taxon>Eukaryota</taxon>
        <taxon>Viridiplantae</taxon>
        <taxon>Streptophyta</taxon>
        <taxon>Embryophyta</taxon>
        <taxon>Tracheophyta</taxon>
        <taxon>Spermatophyta</taxon>
        <taxon>Magnoliopsida</taxon>
        <taxon>eudicotyledons</taxon>
        <taxon>Gunneridae</taxon>
        <taxon>Pentapetalae</taxon>
        <taxon>rosids</taxon>
        <taxon>malvids</taxon>
        <taxon>Sapindales</taxon>
        <taxon>Sapindaceae</taxon>
        <taxon>Hippocastanoideae</taxon>
        <taxon>Acereae</taxon>
        <taxon>Acer</taxon>
    </lineage>
</organism>
<gene>
    <name evidence="1" type="ORF">EZV62_027996</name>
</gene>
<dbReference type="AlphaFoldDB" id="A0A5C7GPQ0"/>
<proteinExistence type="predicted"/>
<name>A0A5C7GPQ0_9ROSI</name>
<evidence type="ECO:0000313" key="1">
    <source>
        <dbReference type="EMBL" id="TXG46505.1"/>
    </source>
</evidence>
<reference evidence="2" key="1">
    <citation type="journal article" date="2019" name="Gigascience">
        <title>De novo genome assembly of the endangered Acer yangbiense, a plant species with extremely small populations endemic to Yunnan Province, China.</title>
        <authorList>
            <person name="Yang J."/>
            <person name="Wariss H.M."/>
            <person name="Tao L."/>
            <person name="Zhang R."/>
            <person name="Yun Q."/>
            <person name="Hollingsworth P."/>
            <person name="Dao Z."/>
            <person name="Luo G."/>
            <person name="Guo H."/>
            <person name="Ma Y."/>
            <person name="Sun W."/>
        </authorList>
    </citation>
    <scope>NUCLEOTIDE SEQUENCE [LARGE SCALE GENOMIC DNA]</scope>
    <source>
        <strain evidence="2">cv. Malutang</strain>
    </source>
</reference>
<comment type="caution">
    <text evidence="1">The sequence shown here is derived from an EMBL/GenBank/DDBJ whole genome shotgun (WGS) entry which is preliminary data.</text>
</comment>
<dbReference type="EMBL" id="VAHF01000094">
    <property type="protein sequence ID" value="TXG46505.1"/>
    <property type="molecule type" value="Genomic_DNA"/>
</dbReference>
<sequence length="59" mass="7155">MSHQRNLLRHMGPPLHKQHSWSPDIYRDEAWLRRKGNIKRNGARALRTRIWTNSKRVLN</sequence>
<keyword evidence="2" id="KW-1185">Reference proteome</keyword>
<dbReference type="Proteomes" id="UP000323000">
    <property type="component" value="Unassembled WGS sequence"/>
</dbReference>
<protein>
    <submittedName>
        <fullName evidence="1">Uncharacterized protein</fullName>
    </submittedName>
</protein>